<feature type="compositionally biased region" description="Basic and acidic residues" evidence="1">
    <location>
        <begin position="409"/>
        <end position="419"/>
    </location>
</feature>
<feature type="transmembrane region" description="Helical" evidence="2">
    <location>
        <begin position="49"/>
        <end position="70"/>
    </location>
</feature>
<organism evidence="3 4">
    <name type="scientific">Aeromicrobium alkaliterrae</name>
    <dbReference type="NCBI Taxonomy" id="302168"/>
    <lineage>
        <taxon>Bacteria</taxon>
        <taxon>Bacillati</taxon>
        <taxon>Actinomycetota</taxon>
        <taxon>Actinomycetes</taxon>
        <taxon>Propionibacteriales</taxon>
        <taxon>Nocardioidaceae</taxon>
        <taxon>Aeromicrobium</taxon>
    </lineage>
</organism>
<feature type="transmembrane region" description="Helical" evidence="2">
    <location>
        <begin position="380"/>
        <end position="399"/>
    </location>
</feature>
<sequence length="432" mass="45007">MNLGWMTKPAVLILGPVLVSLVVWSIPGGESYALRGFTVRSDLTFSSFAVLLTWYVACLAVFVAGSKVGASIEPSRGVSEVENTPVFERRFLAVLTVLSTLGVGYAVVTAASQVSIVDALTTGGGNALNEALGGELGPLTLRYTAAIAAPVAIVLARRGVASWATAAYNVVLLLLSSSFSSRLSLILAAVVLVVLTARIDGGLRVSRKVVVGGLVVGYIALSLLNFSRNSQFYEANGVTSITAMNNYQFAAYLGAPAQVSIGVSDALLTSDYFVGSTSPAYLAAVPTFLQPGDVNVVGERMAGYGGDVDVARSLTTNSAFADVVTNYGLLGTLFALIPLLVVGVVWGHAMRYNGLVVVAAGVVSYGLAELWRIYLFPQGIFVYLLLATLIAAVLASSAARTAASHESRRVSIRTDRAGGPRDVGPSPASRTD</sequence>
<gene>
    <name evidence="3" type="ORF">GCM10009710_26320</name>
</gene>
<keyword evidence="4" id="KW-1185">Reference proteome</keyword>
<feature type="transmembrane region" description="Helical" evidence="2">
    <location>
        <begin position="91"/>
        <end position="111"/>
    </location>
</feature>
<evidence type="ECO:0000313" key="3">
    <source>
        <dbReference type="EMBL" id="GAA1745033.1"/>
    </source>
</evidence>
<protein>
    <recommendedName>
        <fullName evidence="5">Oligosaccharide repeat unit polymerase</fullName>
    </recommendedName>
</protein>
<accession>A0ABN2JZZ8</accession>
<feature type="transmembrane region" description="Helical" evidence="2">
    <location>
        <begin position="327"/>
        <end position="347"/>
    </location>
</feature>
<evidence type="ECO:0000256" key="1">
    <source>
        <dbReference type="SAM" id="MobiDB-lite"/>
    </source>
</evidence>
<feature type="region of interest" description="Disordered" evidence="1">
    <location>
        <begin position="409"/>
        <end position="432"/>
    </location>
</feature>
<comment type="caution">
    <text evidence="3">The sequence shown here is derived from an EMBL/GenBank/DDBJ whole genome shotgun (WGS) entry which is preliminary data.</text>
</comment>
<dbReference type="Proteomes" id="UP001501057">
    <property type="component" value="Unassembled WGS sequence"/>
</dbReference>
<keyword evidence="2" id="KW-0812">Transmembrane</keyword>
<keyword evidence="2" id="KW-1133">Transmembrane helix</keyword>
<dbReference type="EMBL" id="BAAAME010000004">
    <property type="protein sequence ID" value="GAA1745033.1"/>
    <property type="molecule type" value="Genomic_DNA"/>
</dbReference>
<dbReference type="RefSeq" id="WP_344202408.1">
    <property type="nucleotide sequence ID" value="NZ_BAAAME010000004.1"/>
</dbReference>
<evidence type="ECO:0000313" key="4">
    <source>
        <dbReference type="Proteomes" id="UP001501057"/>
    </source>
</evidence>
<name>A0ABN2JZZ8_9ACTN</name>
<evidence type="ECO:0000256" key="2">
    <source>
        <dbReference type="SAM" id="Phobius"/>
    </source>
</evidence>
<keyword evidence="2" id="KW-0472">Membrane</keyword>
<proteinExistence type="predicted"/>
<feature type="transmembrane region" description="Helical" evidence="2">
    <location>
        <begin position="354"/>
        <end position="374"/>
    </location>
</feature>
<evidence type="ECO:0008006" key="5">
    <source>
        <dbReference type="Google" id="ProtNLM"/>
    </source>
</evidence>
<reference evidence="3 4" key="1">
    <citation type="journal article" date="2019" name="Int. J. Syst. Evol. Microbiol.">
        <title>The Global Catalogue of Microorganisms (GCM) 10K type strain sequencing project: providing services to taxonomists for standard genome sequencing and annotation.</title>
        <authorList>
            <consortium name="The Broad Institute Genomics Platform"/>
            <consortium name="The Broad Institute Genome Sequencing Center for Infectious Disease"/>
            <person name="Wu L."/>
            <person name="Ma J."/>
        </authorList>
    </citation>
    <scope>NUCLEOTIDE SEQUENCE [LARGE SCALE GENOMIC DNA]</scope>
    <source>
        <strain evidence="3 4">JCM 13518</strain>
    </source>
</reference>
<feature type="transmembrane region" description="Helical" evidence="2">
    <location>
        <begin position="179"/>
        <end position="197"/>
    </location>
</feature>
<feature type="transmembrane region" description="Helical" evidence="2">
    <location>
        <begin position="209"/>
        <end position="227"/>
    </location>
</feature>